<dbReference type="Proteomes" id="UP001642720">
    <property type="component" value="Unassembled WGS sequence"/>
</dbReference>
<dbReference type="EMBL" id="PPTA01000001">
    <property type="protein sequence ID" value="TFB07563.1"/>
    <property type="molecule type" value="Genomic_DNA"/>
</dbReference>
<accession>A0ABY2HH10</accession>
<reference evidence="1 2" key="1">
    <citation type="submission" date="2018-01" db="EMBL/GenBank/DDBJ databases">
        <title>Genome characterization of the sugarcane-associated fungus Trichoderma ghanense CCMA-1212 and their application in lignocelulose bioconversion.</title>
        <authorList>
            <person name="Steindorff A.S."/>
            <person name="Mendes T.D."/>
            <person name="Vilela E.S.D."/>
            <person name="Rodrigues D.S."/>
            <person name="Formighieri E.F."/>
            <person name="Melo I.S."/>
            <person name="Favaro L.C.L."/>
        </authorList>
    </citation>
    <scope>NUCLEOTIDE SEQUENCE [LARGE SCALE GENOMIC DNA]</scope>
    <source>
        <strain evidence="1 2">CCMA-1212</strain>
    </source>
</reference>
<keyword evidence="2" id="KW-1185">Reference proteome</keyword>
<evidence type="ECO:0000313" key="2">
    <source>
        <dbReference type="Proteomes" id="UP001642720"/>
    </source>
</evidence>
<feature type="non-terminal residue" evidence="1">
    <location>
        <position position="1"/>
    </location>
</feature>
<name>A0ABY2HH10_9HYPO</name>
<gene>
    <name evidence="1" type="ORF">CCMA1212_001155</name>
</gene>
<protein>
    <submittedName>
        <fullName evidence="1">Uncharacterized protein</fullName>
    </submittedName>
</protein>
<comment type="caution">
    <text evidence="1">The sequence shown here is derived from an EMBL/GenBank/DDBJ whole genome shotgun (WGS) entry which is preliminary data.</text>
</comment>
<dbReference type="GeneID" id="300573039"/>
<sequence length="107" mass="11633">AQRPSAYSTLPIEDDGIELPGPALQSFLSTAFLPVTPIVPIGDDESKLPGPALRNSFAYQLQHHGEMMAIMSLLHLENVQPNTQWNNVSLTGDSPSKTSTYRFVPLG</sequence>
<organism evidence="1 2">
    <name type="scientific">Trichoderma ghanense</name>
    <dbReference type="NCBI Taxonomy" id="65468"/>
    <lineage>
        <taxon>Eukaryota</taxon>
        <taxon>Fungi</taxon>
        <taxon>Dikarya</taxon>
        <taxon>Ascomycota</taxon>
        <taxon>Pezizomycotina</taxon>
        <taxon>Sordariomycetes</taxon>
        <taxon>Hypocreomycetidae</taxon>
        <taxon>Hypocreales</taxon>
        <taxon>Hypocreaceae</taxon>
        <taxon>Trichoderma</taxon>
    </lineage>
</organism>
<evidence type="ECO:0000313" key="1">
    <source>
        <dbReference type="EMBL" id="TFB07563.1"/>
    </source>
</evidence>
<proteinExistence type="predicted"/>
<dbReference type="RefSeq" id="XP_073563764.1">
    <property type="nucleotide sequence ID" value="XM_073698589.1"/>
</dbReference>